<gene>
    <name evidence="2" type="ORF">Tco_1082072</name>
</gene>
<evidence type="ECO:0000313" key="3">
    <source>
        <dbReference type="Proteomes" id="UP001151760"/>
    </source>
</evidence>
<proteinExistence type="predicted"/>
<reference evidence="2" key="2">
    <citation type="submission" date="2022-01" db="EMBL/GenBank/DDBJ databases">
        <authorList>
            <person name="Yamashiro T."/>
            <person name="Shiraishi A."/>
            <person name="Satake H."/>
            <person name="Nakayama K."/>
        </authorList>
    </citation>
    <scope>NUCLEOTIDE SEQUENCE</scope>
</reference>
<keyword evidence="3" id="KW-1185">Reference proteome</keyword>
<keyword evidence="1" id="KW-0732">Signal</keyword>
<feature type="chain" id="PRO_5046695383" evidence="1">
    <location>
        <begin position="19"/>
        <end position="117"/>
    </location>
</feature>
<name>A0ABQ5HZG4_9ASTR</name>
<dbReference type="Proteomes" id="UP001151760">
    <property type="component" value="Unassembled WGS sequence"/>
</dbReference>
<sequence>MVLLFLLLHLNTFVVASGRVIDLEEIQDEDTSPSEITSEIPMEIEGFELPQEEVILIHMSKRSRRVPNRLCLNVEAEEHNLGDFNEPTSYKAAMLDPEKINSGLECYECRNAIHDRQ</sequence>
<feature type="signal peptide" evidence="1">
    <location>
        <begin position="1"/>
        <end position="18"/>
    </location>
</feature>
<evidence type="ECO:0000313" key="2">
    <source>
        <dbReference type="EMBL" id="GJT93227.1"/>
    </source>
</evidence>
<reference evidence="2" key="1">
    <citation type="journal article" date="2022" name="Int. J. Mol. Sci.">
        <title>Draft Genome of Tanacetum Coccineum: Genomic Comparison of Closely Related Tanacetum-Family Plants.</title>
        <authorList>
            <person name="Yamashiro T."/>
            <person name="Shiraishi A."/>
            <person name="Nakayama K."/>
            <person name="Satake H."/>
        </authorList>
    </citation>
    <scope>NUCLEOTIDE SEQUENCE</scope>
</reference>
<comment type="caution">
    <text evidence="2">The sequence shown here is derived from an EMBL/GenBank/DDBJ whole genome shotgun (WGS) entry which is preliminary data.</text>
</comment>
<protein>
    <submittedName>
        <fullName evidence="2">Uncharacterized protein</fullName>
    </submittedName>
</protein>
<organism evidence="2 3">
    <name type="scientific">Tanacetum coccineum</name>
    <dbReference type="NCBI Taxonomy" id="301880"/>
    <lineage>
        <taxon>Eukaryota</taxon>
        <taxon>Viridiplantae</taxon>
        <taxon>Streptophyta</taxon>
        <taxon>Embryophyta</taxon>
        <taxon>Tracheophyta</taxon>
        <taxon>Spermatophyta</taxon>
        <taxon>Magnoliopsida</taxon>
        <taxon>eudicotyledons</taxon>
        <taxon>Gunneridae</taxon>
        <taxon>Pentapetalae</taxon>
        <taxon>asterids</taxon>
        <taxon>campanulids</taxon>
        <taxon>Asterales</taxon>
        <taxon>Asteraceae</taxon>
        <taxon>Asteroideae</taxon>
        <taxon>Anthemideae</taxon>
        <taxon>Anthemidinae</taxon>
        <taxon>Tanacetum</taxon>
    </lineage>
</organism>
<evidence type="ECO:0000256" key="1">
    <source>
        <dbReference type="SAM" id="SignalP"/>
    </source>
</evidence>
<accession>A0ABQ5HZG4</accession>
<dbReference type="EMBL" id="BQNB010020183">
    <property type="protein sequence ID" value="GJT93227.1"/>
    <property type="molecule type" value="Genomic_DNA"/>
</dbReference>